<comment type="caution">
    <text evidence="6">The sequence shown here is derived from an EMBL/GenBank/DDBJ whole genome shotgun (WGS) entry which is preliminary data.</text>
</comment>
<dbReference type="GO" id="GO:0020037">
    <property type="term" value="F:heme binding"/>
    <property type="evidence" value="ECO:0007669"/>
    <property type="project" value="InterPro"/>
</dbReference>
<dbReference type="RefSeq" id="WP_188224665.1">
    <property type="nucleotide sequence ID" value="NZ_JACVXD010000013.1"/>
</dbReference>
<keyword evidence="2" id="KW-0732">Signal</keyword>
<dbReference type="InterPro" id="IPR013517">
    <property type="entry name" value="FG-GAP"/>
</dbReference>
<keyword evidence="4" id="KW-0349">Heme</keyword>
<keyword evidence="1 4" id="KW-0479">Metal-binding</keyword>
<dbReference type="InterPro" id="IPR009056">
    <property type="entry name" value="Cyt_c-like_dom"/>
</dbReference>
<gene>
    <name evidence="6" type="ORF">ICJ85_15245</name>
</gene>
<evidence type="ECO:0000259" key="5">
    <source>
        <dbReference type="PROSITE" id="PS51007"/>
    </source>
</evidence>
<dbReference type="Proteomes" id="UP000621516">
    <property type="component" value="Unassembled WGS sequence"/>
</dbReference>
<reference evidence="6 7" key="1">
    <citation type="journal article" date="2018" name="J. Microbiol.">
        <title>Aestuariibaculum marinum sp. nov., a marine bacterium isolated from seawater in South Korea.</title>
        <authorList>
            <person name="Choi J."/>
            <person name="Lee D."/>
            <person name="Jang J.H."/>
            <person name="Cha S."/>
            <person name="Seo T."/>
        </authorList>
    </citation>
    <scope>NUCLEOTIDE SEQUENCE [LARGE SCALE GENOMIC DNA]</scope>
    <source>
        <strain evidence="6 7">IP7</strain>
    </source>
</reference>
<evidence type="ECO:0000313" key="6">
    <source>
        <dbReference type="EMBL" id="MBD0825373.1"/>
    </source>
</evidence>
<proteinExistence type="predicted"/>
<evidence type="ECO:0000256" key="2">
    <source>
        <dbReference type="ARBA" id="ARBA00022729"/>
    </source>
</evidence>
<feature type="domain" description="Cytochrome c" evidence="5">
    <location>
        <begin position="39"/>
        <end position="130"/>
    </location>
</feature>
<keyword evidence="3 4" id="KW-0408">Iron</keyword>
<organism evidence="6 7">
    <name type="scientific">Aestuariibaculum marinum</name>
    <dbReference type="NCBI Taxonomy" id="2683592"/>
    <lineage>
        <taxon>Bacteria</taxon>
        <taxon>Pseudomonadati</taxon>
        <taxon>Bacteroidota</taxon>
        <taxon>Flavobacteriia</taxon>
        <taxon>Flavobacteriales</taxon>
        <taxon>Flavobacteriaceae</taxon>
    </lineage>
</organism>
<evidence type="ECO:0000256" key="4">
    <source>
        <dbReference type="PROSITE-ProRule" id="PRU00433"/>
    </source>
</evidence>
<accession>A0A8J6UCX4</accession>
<dbReference type="GO" id="GO:0046872">
    <property type="term" value="F:metal ion binding"/>
    <property type="evidence" value="ECO:0007669"/>
    <property type="project" value="UniProtKB-KW"/>
</dbReference>
<dbReference type="Pfam" id="PF13517">
    <property type="entry name" value="FG-GAP_3"/>
    <property type="match status" value="1"/>
</dbReference>
<dbReference type="GO" id="GO:0009055">
    <property type="term" value="F:electron transfer activity"/>
    <property type="evidence" value="ECO:0007669"/>
    <property type="project" value="InterPro"/>
</dbReference>
<dbReference type="Gene3D" id="2.130.10.130">
    <property type="entry name" value="Integrin alpha, N-terminal"/>
    <property type="match status" value="2"/>
</dbReference>
<dbReference type="PANTHER" id="PTHR45460:SF2">
    <property type="entry name" value="ALPHA 1,3 GLUCANASE, GH71 FAMILY (EUROFUNG)"/>
    <property type="match status" value="1"/>
</dbReference>
<protein>
    <submittedName>
        <fullName evidence="6">VCBS repeat-containing protein</fullName>
    </submittedName>
</protein>
<evidence type="ECO:0000313" key="7">
    <source>
        <dbReference type="Proteomes" id="UP000621516"/>
    </source>
</evidence>
<dbReference type="InterPro" id="IPR028994">
    <property type="entry name" value="Integrin_alpha_N"/>
</dbReference>
<dbReference type="EMBL" id="JACVXD010000013">
    <property type="protein sequence ID" value="MBD0825373.1"/>
    <property type="molecule type" value="Genomic_DNA"/>
</dbReference>
<name>A0A8J6UCX4_9FLAO</name>
<dbReference type="PROSITE" id="PS51007">
    <property type="entry name" value="CYTC"/>
    <property type="match status" value="1"/>
</dbReference>
<dbReference type="SUPFAM" id="SSF69318">
    <property type="entry name" value="Integrin alpha N-terminal domain"/>
    <property type="match status" value="1"/>
</dbReference>
<evidence type="ECO:0000256" key="1">
    <source>
        <dbReference type="ARBA" id="ARBA00022723"/>
    </source>
</evidence>
<dbReference type="AlphaFoldDB" id="A0A8J6UCX4"/>
<evidence type="ECO:0000256" key="3">
    <source>
        <dbReference type="ARBA" id="ARBA00023004"/>
    </source>
</evidence>
<sequence>MKKVLAYVLPLVMLSALLFFTLTSYSKTTTVPVTKLENTEQLSGRELAKRYCTMCHLFPEPNLLDKTTWTDKVLPNMGLRLGVKDSKTDPYKDLDPKEIQIIKSLNIFPNNQIILDDDWEKIVKYYKSEAPSKLPVAKNNTPVNNNLMPFEAQYITVGDNKMPMVTMLEYNKKTSELYIGDFNNLYAVKNTGELTGHWKLNSPATHAEFRDNKSPLILGIGHFAPSDQEKGMLASLYPSQNSNDNIFIQNLKRPVHFVTGDLNNDNKKDVVVCNFGNYTGKLSWFEDFDLNKEHVLSYLPGARVAYIKDMNNDGKPDVIALMAQAFERVSVFYNQGNGIFEEDKVVEFPPVYGVSYLDLVDINKDGFSDLIVSNGDNWDLSPIEKPYHGFRIYLNDGKNHFKESYFYPFSGCSKVMTGDFDGDNDLDIVAISFYSQLDRPNESFVYLQNDGNMNFTASHLPQAKDGKWLTMEIADFNNDKKDDVLLGSFIYNISEMGKAATSAGHANFSQVLLLTQKK</sequence>
<dbReference type="PANTHER" id="PTHR45460">
    <property type="entry name" value="SIMILAR TO CYSTEINE PROTEINASE"/>
    <property type="match status" value="1"/>
</dbReference>
<keyword evidence="7" id="KW-1185">Reference proteome</keyword>